<feature type="region of interest" description="Disordered" evidence="2">
    <location>
        <begin position="63"/>
        <end position="91"/>
    </location>
</feature>
<evidence type="ECO:0000256" key="1">
    <source>
        <dbReference type="HAMAP-Rule" id="MF_00386"/>
    </source>
</evidence>
<evidence type="ECO:0000313" key="3">
    <source>
        <dbReference type="EMBL" id="TXL57400.1"/>
    </source>
</evidence>
<sequence>MKHLLIWALRAYRFAISPLYGQVCRYHPTCSAYALEAVETHGALRGTWLAARRVARCHPWAAGGLDPVPPRSARSRRSSAAVTTTGETWAS</sequence>
<evidence type="ECO:0000313" key="4">
    <source>
        <dbReference type="Proteomes" id="UP000321571"/>
    </source>
</evidence>
<dbReference type="EMBL" id="VDUX01000007">
    <property type="protein sequence ID" value="TXL57400.1"/>
    <property type="molecule type" value="Genomic_DNA"/>
</dbReference>
<dbReference type="HAMAP" id="MF_00386">
    <property type="entry name" value="UPF0161_YidD"/>
    <property type="match status" value="1"/>
</dbReference>
<dbReference type="RefSeq" id="WP_147687333.1">
    <property type="nucleotide sequence ID" value="NZ_VDUX01000007.1"/>
</dbReference>
<dbReference type="Pfam" id="PF01809">
    <property type="entry name" value="YidD"/>
    <property type="match status" value="1"/>
</dbReference>
<dbReference type="Proteomes" id="UP000321571">
    <property type="component" value="Unassembled WGS sequence"/>
</dbReference>
<proteinExistence type="inferred from homology"/>
<dbReference type="NCBIfam" id="TIGR00278">
    <property type="entry name" value="membrane protein insertion efficiency factor YidD"/>
    <property type="match status" value="1"/>
</dbReference>
<dbReference type="OrthoDB" id="9801753at2"/>
<dbReference type="InterPro" id="IPR002696">
    <property type="entry name" value="Membr_insert_effic_factor_YidD"/>
</dbReference>
<protein>
    <recommendedName>
        <fullName evidence="1">Putative membrane protein insertion efficiency factor</fullName>
    </recommendedName>
</protein>
<dbReference type="AlphaFoldDB" id="A0A5C8NFN2"/>
<dbReference type="PANTHER" id="PTHR33383">
    <property type="entry name" value="MEMBRANE PROTEIN INSERTION EFFICIENCY FACTOR-RELATED"/>
    <property type="match status" value="1"/>
</dbReference>
<name>A0A5C8NFN2_9ACTN</name>
<comment type="function">
    <text evidence="1">Could be involved in insertion of integral membrane proteins into the membrane.</text>
</comment>
<dbReference type="GO" id="GO:0005886">
    <property type="term" value="C:plasma membrane"/>
    <property type="evidence" value="ECO:0007669"/>
    <property type="project" value="UniProtKB-SubCell"/>
</dbReference>
<accession>A0A5C8NFN2</accession>
<evidence type="ECO:0000256" key="2">
    <source>
        <dbReference type="SAM" id="MobiDB-lite"/>
    </source>
</evidence>
<organism evidence="3 4">
    <name type="scientific">Aeromicrobium terrae</name>
    <dbReference type="NCBI Taxonomy" id="2498846"/>
    <lineage>
        <taxon>Bacteria</taxon>
        <taxon>Bacillati</taxon>
        <taxon>Actinomycetota</taxon>
        <taxon>Actinomycetes</taxon>
        <taxon>Propionibacteriales</taxon>
        <taxon>Nocardioidaceae</taxon>
        <taxon>Aeromicrobium</taxon>
    </lineage>
</organism>
<comment type="subcellular location">
    <subcellularLocation>
        <location evidence="1">Cell membrane</location>
        <topology evidence="1">Peripheral membrane protein</topology>
        <orientation evidence="1">Cytoplasmic side</orientation>
    </subcellularLocation>
</comment>
<keyword evidence="1" id="KW-1003">Cell membrane</keyword>
<dbReference type="SMART" id="SM01234">
    <property type="entry name" value="Haemolytic"/>
    <property type="match status" value="1"/>
</dbReference>
<keyword evidence="1" id="KW-0472">Membrane</keyword>
<keyword evidence="4" id="KW-1185">Reference proteome</keyword>
<feature type="compositionally biased region" description="Polar residues" evidence="2">
    <location>
        <begin position="82"/>
        <end position="91"/>
    </location>
</feature>
<comment type="similarity">
    <text evidence="1">Belongs to the UPF0161 family.</text>
</comment>
<dbReference type="PANTHER" id="PTHR33383:SF1">
    <property type="entry name" value="MEMBRANE PROTEIN INSERTION EFFICIENCY FACTOR-RELATED"/>
    <property type="match status" value="1"/>
</dbReference>
<reference evidence="3 4" key="1">
    <citation type="submission" date="2019-06" db="EMBL/GenBank/DDBJ databases">
        <title>Aeromicrobium sp. nov., isolated from a maize field.</title>
        <authorList>
            <person name="Lin S.-Y."/>
            <person name="Tsai C.-F."/>
            <person name="Young C.-C."/>
        </authorList>
    </citation>
    <scope>NUCLEOTIDE SEQUENCE [LARGE SCALE GENOMIC DNA]</scope>
    <source>
        <strain evidence="3 4">CC-CFT486</strain>
    </source>
</reference>
<comment type="caution">
    <text evidence="3">The sequence shown here is derived from an EMBL/GenBank/DDBJ whole genome shotgun (WGS) entry which is preliminary data.</text>
</comment>
<gene>
    <name evidence="3" type="primary">yidD</name>
    <name evidence="3" type="ORF">FHP06_13530</name>
</gene>